<dbReference type="Pfam" id="PF06985">
    <property type="entry name" value="HET"/>
    <property type="match status" value="1"/>
</dbReference>
<dbReference type="EMBL" id="JAADYS010001773">
    <property type="protein sequence ID" value="KAF4461164.1"/>
    <property type="molecule type" value="Genomic_DNA"/>
</dbReference>
<organism evidence="3 4">
    <name type="scientific">Fusarium albosuccineum</name>
    <dbReference type="NCBI Taxonomy" id="1237068"/>
    <lineage>
        <taxon>Eukaryota</taxon>
        <taxon>Fungi</taxon>
        <taxon>Dikarya</taxon>
        <taxon>Ascomycota</taxon>
        <taxon>Pezizomycotina</taxon>
        <taxon>Sordariomycetes</taxon>
        <taxon>Hypocreomycetidae</taxon>
        <taxon>Hypocreales</taxon>
        <taxon>Nectriaceae</taxon>
        <taxon>Fusarium</taxon>
        <taxon>Fusarium decemcellulare species complex</taxon>
    </lineage>
</organism>
<keyword evidence="4" id="KW-1185">Reference proteome</keyword>
<dbReference type="AlphaFoldDB" id="A0A8H4L4P9"/>
<feature type="domain" description="Heterokaryon incompatibility" evidence="2">
    <location>
        <begin position="110"/>
        <end position="253"/>
    </location>
</feature>
<feature type="compositionally biased region" description="Basic and acidic residues" evidence="1">
    <location>
        <begin position="728"/>
        <end position="740"/>
    </location>
</feature>
<feature type="region of interest" description="Disordered" evidence="1">
    <location>
        <begin position="769"/>
        <end position="809"/>
    </location>
</feature>
<dbReference type="PANTHER" id="PTHR24148">
    <property type="entry name" value="ANKYRIN REPEAT DOMAIN-CONTAINING PROTEIN 39 HOMOLOG-RELATED"/>
    <property type="match status" value="1"/>
</dbReference>
<accession>A0A8H4L4P9</accession>
<dbReference type="InterPro" id="IPR010730">
    <property type="entry name" value="HET"/>
</dbReference>
<feature type="region of interest" description="Disordered" evidence="1">
    <location>
        <begin position="708"/>
        <end position="750"/>
    </location>
</feature>
<dbReference type="Proteomes" id="UP000554235">
    <property type="component" value="Unassembled WGS sequence"/>
</dbReference>
<reference evidence="3 4" key="1">
    <citation type="submission" date="2020-01" db="EMBL/GenBank/DDBJ databases">
        <title>Identification and distribution of gene clusters putatively required for synthesis of sphingolipid metabolism inhibitors in phylogenetically diverse species of the filamentous fungus Fusarium.</title>
        <authorList>
            <person name="Kim H.-S."/>
            <person name="Busman M."/>
            <person name="Brown D.W."/>
            <person name="Divon H."/>
            <person name="Uhlig S."/>
            <person name="Proctor R.H."/>
        </authorList>
    </citation>
    <scope>NUCLEOTIDE SEQUENCE [LARGE SCALE GENOMIC DNA]</scope>
    <source>
        <strain evidence="3 4">NRRL 20459</strain>
    </source>
</reference>
<evidence type="ECO:0000256" key="1">
    <source>
        <dbReference type="SAM" id="MobiDB-lite"/>
    </source>
</evidence>
<protein>
    <recommendedName>
        <fullName evidence="2">Heterokaryon incompatibility domain-containing protein</fullName>
    </recommendedName>
</protein>
<proteinExistence type="predicted"/>
<dbReference type="PANTHER" id="PTHR24148:SF64">
    <property type="entry name" value="HETEROKARYON INCOMPATIBILITY DOMAIN-CONTAINING PROTEIN"/>
    <property type="match status" value="1"/>
</dbReference>
<feature type="region of interest" description="Disordered" evidence="1">
    <location>
        <begin position="1"/>
        <end position="37"/>
    </location>
</feature>
<comment type="caution">
    <text evidence="3">The sequence shown here is derived from an EMBL/GenBank/DDBJ whole genome shotgun (WGS) entry which is preliminary data.</text>
</comment>
<evidence type="ECO:0000313" key="3">
    <source>
        <dbReference type="EMBL" id="KAF4461164.1"/>
    </source>
</evidence>
<dbReference type="OrthoDB" id="3477286at2759"/>
<evidence type="ECO:0000313" key="4">
    <source>
        <dbReference type="Proteomes" id="UP000554235"/>
    </source>
</evidence>
<name>A0A8H4L4P9_9HYPO</name>
<evidence type="ECO:0000259" key="2">
    <source>
        <dbReference type="Pfam" id="PF06985"/>
    </source>
</evidence>
<dbReference type="InterPro" id="IPR052895">
    <property type="entry name" value="HetReg/Transcr_Mod"/>
</dbReference>
<sequence length="976" mass="110435">MPPRRSARLRDRAARDSGGVGQPAAVVHKKREAPTSTPKKPIIHAEHVNFYTPENSKFYSEFTYQDLIPESNSIRLLRIKPPTSWDVAKTEPIECNLLDNILLDSVKGKYTTLSYCAGSPTDIERVIIDGFCFNAFANLGHALRQARHFWKDKFDKRELLLWADQICINQKNPSERSHQVKLMRDIYAACKQVLVSLSAEQCSGGGLSWMQLLLKDLASQKRIKGKLSEGGVNAFCRTVMGSSWWARAWIRQEFICSPNAYFMAAFESLHRLRLRSLDSVFGAGVVPFICQYGTSFEENGEFLMAQVMAHEVVKELIVAKLHASQRPTSFPDLISTLQHAHTWKASDPRDLIFASFGVSNHSYGLCPNYSIDTSFDEVCVQLACSVIHHYKNLNILADACRRHPPLEAKNLDFPSWVPDWRKEDLDSDGSKTSKLSGAMNSFTFYPDEKGPPNCASTYLTTGEFVSTLGRISEGDEVWVLDGANQAIVLRPENETYELVGSVYPSRRVVTVTILIFLLHSPLFHPTYPTFHRPWSRSQSPEDSNNSKPPAFIVMERGFRLSDGVFTASAGNVARVDGSRLRALFNPTSLPLEHEQDEAAEAAAVLSNKEFVAGQLKHYGIKFSSTAKLGAIREVLRQAVDQGKCDRVPRPVRRIEEALRRDAEQQWDMDREDDDFTQCTTPGERAECDIHRFLDYYFLTNGNPDPWNWPRRFPTLQSISGTRRKGKERQREDGRGNDVHHQPYATASRQRPLSYKDCLDVVMSERAAHIEGKKRRREDDWENDVHHQPYATTSRRRPPSDDDDATHSHDLDHLEGSYVIESEAYGISFWSSRRRLTLDIGKVKDGVLMAAYDFGEYYGTMALSPSKEVLRVWTLMNDTPKRTLKQLGLKNRPKVTSSPSRRLFFEIRGREIGEDVIFFSLESGGHIDFLDAECTRFQGQAATDLEGLGRSVFSGYKVSDTPKRDGGDGGGDERTLY</sequence>
<feature type="compositionally biased region" description="Basic and acidic residues" evidence="1">
    <location>
        <begin position="769"/>
        <end position="786"/>
    </location>
</feature>
<gene>
    <name evidence="3" type="ORF">FALBO_12043</name>
</gene>